<evidence type="ECO:0000313" key="2">
    <source>
        <dbReference type="EMBL" id="KAF9445627.1"/>
    </source>
</evidence>
<organism evidence="2 3">
    <name type="scientific">Macrolepiota fuliginosa MF-IS2</name>
    <dbReference type="NCBI Taxonomy" id="1400762"/>
    <lineage>
        <taxon>Eukaryota</taxon>
        <taxon>Fungi</taxon>
        <taxon>Dikarya</taxon>
        <taxon>Basidiomycota</taxon>
        <taxon>Agaricomycotina</taxon>
        <taxon>Agaricomycetes</taxon>
        <taxon>Agaricomycetidae</taxon>
        <taxon>Agaricales</taxon>
        <taxon>Agaricineae</taxon>
        <taxon>Agaricaceae</taxon>
        <taxon>Macrolepiota</taxon>
    </lineage>
</organism>
<feature type="compositionally biased region" description="Basic and acidic residues" evidence="1">
    <location>
        <begin position="36"/>
        <end position="54"/>
    </location>
</feature>
<feature type="non-terminal residue" evidence="2">
    <location>
        <position position="1"/>
    </location>
</feature>
<name>A0A9P6BZP0_9AGAR</name>
<dbReference type="AlphaFoldDB" id="A0A9P6BZP0"/>
<dbReference type="EMBL" id="MU151290">
    <property type="protein sequence ID" value="KAF9445627.1"/>
    <property type="molecule type" value="Genomic_DNA"/>
</dbReference>
<gene>
    <name evidence="2" type="ORF">P691DRAFT_805415</name>
</gene>
<comment type="caution">
    <text evidence="2">The sequence shown here is derived from an EMBL/GenBank/DDBJ whole genome shotgun (WGS) entry which is preliminary data.</text>
</comment>
<evidence type="ECO:0000313" key="3">
    <source>
        <dbReference type="Proteomes" id="UP000807342"/>
    </source>
</evidence>
<reference evidence="2" key="1">
    <citation type="submission" date="2020-11" db="EMBL/GenBank/DDBJ databases">
        <authorList>
            <consortium name="DOE Joint Genome Institute"/>
            <person name="Ahrendt S."/>
            <person name="Riley R."/>
            <person name="Andreopoulos W."/>
            <person name="Labutti K."/>
            <person name="Pangilinan J."/>
            <person name="Ruiz-Duenas F.J."/>
            <person name="Barrasa J.M."/>
            <person name="Sanchez-Garcia M."/>
            <person name="Camarero S."/>
            <person name="Miyauchi S."/>
            <person name="Serrano A."/>
            <person name="Linde D."/>
            <person name="Babiker R."/>
            <person name="Drula E."/>
            <person name="Ayuso-Fernandez I."/>
            <person name="Pacheco R."/>
            <person name="Padilla G."/>
            <person name="Ferreira P."/>
            <person name="Barriuso J."/>
            <person name="Kellner H."/>
            <person name="Castanera R."/>
            <person name="Alfaro M."/>
            <person name="Ramirez L."/>
            <person name="Pisabarro A.G."/>
            <person name="Kuo A."/>
            <person name="Tritt A."/>
            <person name="Lipzen A."/>
            <person name="He G."/>
            <person name="Yan M."/>
            <person name="Ng V."/>
            <person name="Cullen D."/>
            <person name="Martin F."/>
            <person name="Rosso M.-N."/>
            <person name="Henrissat B."/>
            <person name="Hibbett D."/>
            <person name="Martinez A.T."/>
            <person name="Grigoriev I.V."/>
        </authorList>
    </citation>
    <scope>NUCLEOTIDE SEQUENCE</scope>
    <source>
        <strain evidence="2">MF-IS2</strain>
    </source>
</reference>
<accession>A0A9P6BZP0</accession>
<feature type="region of interest" description="Disordered" evidence="1">
    <location>
        <begin position="29"/>
        <end position="71"/>
    </location>
</feature>
<proteinExistence type="predicted"/>
<evidence type="ECO:0000256" key="1">
    <source>
        <dbReference type="SAM" id="MobiDB-lite"/>
    </source>
</evidence>
<sequence length="90" mass="10195">LNRPERGQSHLTISALVFVPTIGSKVNARPPKNVKVKPEIPERYNGDQDRRAASEVHSLSKGKLPPQNNDKALSLRKRILEETWCWVTLI</sequence>
<protein>
    <submittedName>
        <fullName evidence="2">Uncharacterized protein</fullName>
    </submittedName>
</protein>
<dbReference type="Proteomes" id="UP000807342">
    <property type="component" value="Unassembled WGS sequence"/>
</dbReference>
<keyword evidence="3" id="KW-1185">Reference proteome</keyword>